<evidence type="ECO:0000313" key="3">
    <source>
        <dbReference type="Proteomes" id="UP000600080"/>
    </source>
</evidence>
<evidence type="ECO:0000313" key="2">
    <source>
        <dbReference type="EMBL" id="GGN31944.1"/>
    </source>
</evidence>
<feature type="region of interest" description="Disordered" evidence="1">
    <location>
        <begin position="109"/>
        <end position="166"/>
    </location>
</feature>
<organism evidence="2 3">
    <name type="scientific">Streptomyces kronopolitis</name>
    <dbReference type="NCBI Taxonomy" id="1612435"/>
    <lineage>
        <taxon>Bacteria</taxon>
        <taxon>Bacillati</taxon>
        <taxon>Actinomycetota</taxon>
        <taxon>Actinomycetes</taxon>
        <taxon>Kitasatosporales</taxon>
        <taxon>Streptomycetaceae</taxon>
        <taxon>Streptomyces</taxon>
    </lineage>
</organism>
<name>A0ABQ2IZ20_9ACTN</name>
<gene>
    <name evidence="2" type="ORF">GCM10012285_01840</name>
</gene>
<keyword evidence="3" id="KW-1185">Reference proteome</keyword>
<reference evidence="3" key="1">
    <citation type="journal article" date="2019" name="Int. J. Syst. Evol. Microbiol.">
        <title>The Global Catalogue of Microorganisms (GCM) 10K type strain sequencing project: providing services to taxonomists for standard genome sequencing and annotation.</title>
        <authorList>
            <consortium name="The Broad Institute Genomics Platform"/>
            <consortium name="The Broad Institute Genome Sequencing Center for Infectious Disease"/>
            <person name="Wu L."/>
            <person name="Ma J."/>
        </authorList>
    </citation>
    <scope>NUCLEOTIDE SEQUENCE [LARGE SCALE GENOMIC DNA]</scope>
    <source>
        <strain evidence="3">CGMCC 4.7323</strain>
    </source>
</reference>
<sequence>MRSGVQYRSISSALRISSRVTPLEGRTGAPDGGGGVGPAEGEGEFDGAGAALRVAEAVVRSARSGTAAAGAATANEAREAHTPMVAVRVPGIRLMNSSVVVVTPAGTGRGVQVDEESREGEERAAARLRKRVRPGAGEPPVRDASAGGRAAVAGPRPADRPGHLGP</sequence>
<accession>A0ABQ2IZ20</accession>
<protein>
    <submittedName>
        <fullName evidence="2">Uncharacterized protein</fullName>
    </submittedName>
</protein>
<feature type="compositionally biased region" description="Low complexity" evidence="1">
    <location>
        <begin position="142"/>
        <end position="156"/>
    </location>
</feature>
<dbReference type="Proteomes" id="UP000600080">
    <property type="component" value="Unassembled WGS sequence"/>
</dbReference>
<proteinExistence type="predicted"/>
<evidence type="ECO:0000256" key="1">
    <source>
        <dbReference type="SAM" id="MobiDB-lite"/>
    </source>
</evidence>
<feature type="compositionally biased region" description="Low complexity" evidence="1">
    <location>
        <begin position="18"/>
        <end position="29"/>
    </location>
</feature>
<feature type="compositionally biased region" description="Gly residues" evidence="1">
    <location>
        <begin position="30"/>
        <end position="40"/>
    </location>
</feature>
<feature type="compositionally biased region" description="Basic and acidic residues" evidence="1">
    <location>
        <begin position="157"/>
        <end position="166"/>
    </location>
</feature>
<dbReference type="EMBL" id="BMND01000001">
    <property type="protein sequence ID" value="GGN31944.1"/>
    <property type="molecule type" value="Genomic_DNA"/>
</dbReference>
<feature type="region of interest" description="Disordered" evidence="1">
    <location>
        <begin position="18"/>
        <end position="44"/>
    </location>
</feature>
<comment type="caution">
    <text evidence="2">The sequence shown here is derived from an EMBL/GenBank/DDBJ whole genome shotgun (WGS) entry which is preliminary data.</text>
</comment>